<evidence type="ECO:0000256" key="1">
    <source>
        <dbReference type="SAM" id="Phobius"/>
    </source>
</evidence>
<dbReference type="EMBL" id="UIDG01000167">
    <property type="protein sequence ID" value="SUS06165.1"/>
    <property type="molecule type" value="Genomic_DNA"/>
</dbReference>
<evidence type="ECO:0000313" key="2">
    <source>
        <dbReference type="EMBL" id="SUS06165.1"/>
    </source>
</evidence>
<protein>
    <submittedName>
        <fullName evidence="2">Uncharacterized protein</fullName>
    </submittedName>
</protein>
<keyword evidence="1" id="KW-1133">Transmembrane helix</keyword>
<accession>A0A380TCI0</accession>
<keyword evidence="1" id="KW-0472">Membrane</keyword>
<proteinExistence type="predicted"/>
<feature type="transmembrane region" description="Helical" evidence="1">
    <location>
        <begin position="93"/>
        <end position="111"/>
    </location>
</feature>
<reference evidence="2" key="1">
    <citation type="submission" date="2018-07" db="EMBL/GenBank/DDBJ databases">
        <authorList>
            <person name="Quirk P.G."/>
            <person name="Krulwich T.A."/>
        </authorList>
    </citation>
    <scope>NUCLEOTIDE SEQUENCE</scope>
</reference>
<dbReference type="AlphaFoldDB" id="A0A380TCI0"/>
<keyword evidence="1" id="KW-0812">Transmembrane</keyword>
<name>A0A380TCI0_9ZZZZ</name>
<organism evidence="2">
    <name type="scientific">metagenome</name>
    <dbReference type="NCBI Taxonomy" id="256318"/>
    <lineage>
        <taxon>unclassified sequences</taxon>
        <taxon>metagenomes</taxon>
    </lineage>
</organism>
<feature type="transmembrane region" description="Helical" evidence="1">
    <location>
        <begin position="7"/>
        <end position="30"/>
    </location>
</feature>
<gene>
    <name evidence="2" type="ORF">DF3PB_2490002</name>
</gene>
<sequence length="122" mass="14364">MVYAIKFLIMILVMVIWSVLGLLLWIPLLFRVVAGYTMIVMASTFSNQDTRTAGKMLDKATRFYVDGFKKILDSVWEEDAGEQVSIDVKWMRFFLEALYSVVFWFLVYSYFNPQIFNKVFAR</sequence>